<dbReference type="InterPro" id="IPR009241">
    <property type="entry name" value="HigB-like"/>
</dbReference>
<gene>
    <name evidence="1" type="ORF">IPN02_14925</name>
</gene>
<evidence type="ECO:0000313" key="2">
    <source>
        <dbReference type="Proteomes" id="UP000727993"/>
    </source>
</evidence>
<organism evidence="1 2">
    <name type="scientific">Candidatus Neomicrothrix subdominans</name>
    <dbReference type="NCBI Taxonomy" id="2954438"/>
    <lineage>
        <taxon>Bacteria</taxon>
        <taxon>Bacillati</taxon>
        <taxon>Actinomycetota</taxon>
        <taxon>Acidimicrobiia</taxon>
        <taxon>Acidimicrobiales</taxon>
        <taxon>Microthrixaceae</taxon>
        <taxon>Candidatus Neomicrothrix</taxon>
    </lineage>
</organism>
<comment type="caution">
    <text evidence="1">The sequence shown here is derived from an EMBL/GenBank/DDBJ whole genome shotgun (WGS) entry which is preliminary data.</text>
</comment>
<dbReference type="EMBL" id="JADJZA010000008">
    <property type="protein sequence ID" value="MBK9298094.1"/>
    <property type="molecule type" value="Genomic_DNA"/>
</dbReference>
<dbReference type="AlphaFoldDB" id="A0A936TFT2"/>
<evidence type="ECO:0000313" key="1">
    <source>
        <dbReference type="EMBL" id="MBK9298094.1"/>
    </source>
</evidence>
<protein>
    <submittedName>
        <fullName evidence="1">Type II toxin-antitoxin system RelE/ParE family toxin</fullName>
    </submittedName>
</protein>
<accession>A0A936TFT2</accession>
<name>A0A936TFT2_9ACTN</name>
<sequence>MAEVEAHDEVIEWLDGLNQSDWHRTSVVIDRLASVGSQARMPFSRSLGEGLFEVRFTLGSTARRISYRFTRDGRIILLTTFRKQRNNERAEVDRARKVARNCAEKNP</sequence>
<proteinExistence type="predicted"/>
<reference evidence="1 2" key="1">
    <citation type="submission" date="2020-10" db="EMBL/GenBank/DDBJ databases">
        <title>Connecting structure to function with the recovery of over 1000 high-quality activated sludge metagenome-assembled genomes encoding full-length rRNA genes using long-read sequencing.</title>
        <authorList>
            <person name="Singleton C.M."/>
            <person name="Petriglieri F."/>
            <person name="Kristensen J.M."/>
            <person name="Kirkegaard R.H."/>
            <person name="Michaelsen T.Y."/>
            <person name="Andersen M.H."/>
            <person name="Karst S.M."/>
            <person name="Dueholm M.S."/>
            <person name="Nielsen P.H."/>
            <person name="Albertsen M."/>
        </authorList>
    </citation>
    <scope>NUCLEOTIDE SEQUENCE [LARGE SCALE GENOMIC DNA]</scope>
    <source>
        <strain evidence="1">Lyne_18-Q3-R50-59_MAXAC.006</strain>
    </source>
</reference>
<dbReference type="Pfam" id="PF05973">
    <property type="entry name" value="Gp49"/>
    <property type="match status" value="1"/>
</dbReference>
<dbReference type="Proteomes" id="UP000727993">
    <property type="component" value="Unassembled WGS sequence"/>
</dbReference>